<sequence>MKKNTYSGLILFFTCIFLLTGCGMPPEQPLSEIIANTIQNNPKPIDRESFTNSMDEKLSGIMNGEESTLHMNMKARIEIDHTKDLVHLKGEGTFMGRTLPIENYMINNQYYIKTGRETWEKERTPSLSMDESPFSKYIPSLASLNEADLEKVQLNRTSRHYIMTIPLEVLLDSHLKPQYDTASITQFFESQSDMQVYRDEERIKDFNLKIYIDHKTYQVNQIVRTIQVTIPTDHKHLLYERIDKADIKEPSSNDLEIPQELDSSTF</sequence>
<proteinExistence type="predicted"/>
<accession>A0A926N6I2</accession>
<evidence type="ECO:0008006" key="3">
    <source>
        <dbReference type="Google" id="ProtNLM"/>
    </source>
</evidence>
<reference evidence="1" key="1">
    <citation type="submission" date="2020-09" db="EMBL/GenBank/DDBJ databases">
        <title>A novel bacterium of genus Hazenella, isolated from South China Sea.</title>
        <authorList>
            <person name="Huang H."/>
            <person name="Mo K."/>
            <person name="Hu Y."/>
        </authorList>
    </citation>
    <scope>NUCLEOTIDE SEQUENCE</scope>
    <source>
        <strain evidence="1">IB182357</strain>
    </source>
</reference>
<evidence type="ECO:0000313" key="1">
    <source>
        <dbReference type="EMBL" id="MBD1372116.1"/>
    </source>
</evidence>
<evidence type="ECO:0000313" key="2">
    <source>
        <dbReference type="Proteomes" id="UP000661691"/>
    </source>
</evidence>
<keyword evidence="2" id="KW-1185">Reference proteome</keyword>
<dbReference type="AlphaFoldDB" id="A0A926N6I2"/>
<comment type="caution">
    <text evidence="1">The sequence shown here is derived from an EMBL/GenBank/DDBJ whole genome shotgun (WGS) entry which is preliminary data.</text>
</comment>
<dbReference type="RefSeq" id="WP_191139541.1">
    <property type="nucleotide sequence ID" value="NZ_JACXAG020000003.1"/>
</dbReference>
<name>A0A926N6I2_9BACL</name>
<dbReference type="PROSITE" id="PS51257">
    <property type="entry name" value="PROKAR_LIPOPROTEIN"/>
    <property type="match status" value="1"/>
</dbReference>
<protein>
    <recommendedName>
        <fullName evidence="3">Lipoprotein</fullName>
    </recommendedName>
</protein>
<dbReference type="Proteomes" id="UP000661691">
    <property type="component" value="Unassembled WGS sequence"/>
</dbReference>
<organism evidence="1 2">
    <name type="scientific">Polycladospora coralii</name>
    <dbReference type="NCBI Taxonomy" id="2771432"/>
    <lineage>
        <taxon>Bacteria</taxon>
        <taxon>Bacillati</taxon>
        <taxon>Bacillota</taxon>
        <taxon>Bacilli</taxon>
        <taxon>Bacillales</taxon>
        <taxon>Thermoactinomycetaceae</taxon>
        <taxon>Polycladospora</taxon>
    </lineage>
</organism>
<gene>
    <name evidence="1" type="ORF">IC620_07045</name>
</gene>
<dbReference type="EMBL" id="JACXAH010000008">
    <property type="protein sequence ID" value="MBD1372116.1"/>
    <property type="molecule type" value="Genomic_DNA"/>
</dbReference>